<feature type="signal peptide" evidence="7">
    <location>
        <begin position="1"/>
        <end position="23"/>
    </location>
</feature>
<dbReference type="Pfam" id="PF18911">
    <property type="entry name" value="PKD_4"/>
    <property type="match status" value="1"/>
</dbReference>
<dbReference type="InterPro" id="IPR008979">
    <property type="entry name" value="Galactose-bd-like_sf"/>
</dbReference>
<comment type="similarity">
    <text evidence="1 5 6">Belongs to the peptidase S8 family.</text>
</comment>
<dbReference type="EMBL" id="JBHSVR010000001">
    <property type="protein sequence ID" value="MFC6632474.1"/>
    <property type="molecule type" value="Genomic_DNA"/>
</dbReference>
<dbReference type="SUPFAM" id="SSF49785">
    <property type="entry name" value="Galactose-binding domain-like"/>
    <property type="match status" value="2"/>
</dbReference>
<evidence type="ECO:0000256" key="5">
    <source>
        <dbReference type="PROSITE-ProRule" id="PRU01240"/>
    </source>
</evidence>
<evidence type="ECO:0000256" key="1">
    <source>
        <dbReference type="ARBA" id="ARBA00011073"/>
    </source>
</evidence>
<keyword evidence="2 5" id="KW-0645">Protease</keyword>
<evidence type="ECO:0000256" key="6">
    <source>
        <dbReference type="RuleBase" id="RU003355"/>
    </source>
</evidence>
<keyword evidence="4 5" id="KW-0720">Serine protease</keyword>
<feature type="domain" description="PKD" evidence="8">
    <location>
        <begin position="986"/>
        <end position="1073"/>
    </location>
</feature>
<dbReference type="InterPro" id="IPR035986">
    <property type="entry name" value="PKD_dom_sf"/>
</dbReference>
<dbReference type="InterPro" id="IPR051048">
    <property type="entry name" value="Peptidase_S8/S53_subtilisin"/>
</dbReference>
<dbReference type="PROSITE" id="PS00136">
    <property type="entry name" value="SUBTILASE_ASP"/>
    <property type="match status" value="1"/>
</dbReference>
<dbReference type="SUPFAM" id="SSF52743">
    <property type="entry name" value="Subtilisin-like"/>
    <property type="match status" value="1"/>
</dbReference>
<dbReference type="Pfam" id="PF01483">
    <property type="entry name" value="P_proprotein"/>
    <property type="match status" value="2"/>
</dbReference>
<evidence type="ECO:0000259" key="9">
    <source>
        <dbReference type="PROSITE" id="PS51829"/>
    </source>
</evidence>
<dbReference type="PROSITE" id="PS00137">
    <property type="entry name" value="SUBTILASE_HIS"/>
    <property type="match status" value="1"/>
</dbReference>
<dbReference type="SUPFAM" id="SSF49299">
    <property type="entry name" value="PKD domain"/>
    <property type="match status" value="2"/>
</dbReference>
<dbReference type="PROSITE" id="PS00138">
    <property type="entry name" value="SUBTILASE_SER"/>
    <property type="match status" value="1"/>
</dbReference>
<feature type="domain" description="P/Homo B" evidence="9">
    <location>
        <begin position="545"/>
        <end position="667"/>
    </location>
</feature>
<dbReference type="Proteomes" id="UP001596425">
    <property type="component" value="Unassembled WGS sequence"/>
</dbReference>
<dbReference type="InterPro" id="IPR000601">
    <property type="entry name" value="PKD_dom"/>
</dbReference>
<feature type="active site" description="Charge relay system" evidence="5">
    <location>
        <position position="384"/>
    </location>
</feature>
<keyword evidence="11" id="KW-1185">Reference proteome</keyword>
<dbReference type="PANTHER" id="PTHR43399">
    <property type="entry name" value="SUBTILISIN-RELATED"/>
    <property type="match status" value="1"/>
</dbReference>
<feature type="chain" id="PRO_5047382840" evidence="7">
    <location>
        <begin position="24"/>
        <end position="1156"/>
    </location>
</feature>
<dbReference type="PRINTS" id="PR00723">
    <property type="entry name" value="SUBTILISIN"/>
</dbReference>
<protein>
    <submittedName>
        <fullName evidence="10">S8 family serine peptidase</fullName>
    </submittedName>
</protein>
<dbReference type="PROSITE" id="PS51829">
    <property type="entry name" value="P_HOMO_B"/>
    <property type="match status" value="2"/>
</dbReference>
<dbReference type="InterPro" id="IPR036852">
    <property type="entry name" value="Peptidase_S8/S53_dom_sf"/>
</dbReference>
<keyword evidence="3 5" id="KW-0378">Hydrolase</keyword>
<evidence type="ECO:0000256" key="7">
    <source>
        <dbReference type="SAM" id="SignalP"/>
    </source>
</evidence>
<evidence type="ECO:0000256" key="3">
    <source>
        <dbReference type="ARBA" id="ARBA00022801"/>
    </source>
</evidence>
<dbReference type="InterPro" id="IPR022409">
    <property type="entry name" value="PKD/Chitinase_dom"/>
</dbReference>
<feature type="domain" description="P/Homo B" evidence="9">
    <location>
        <begin position="759"/>
        <end position="888"/>
    </location>
</feature>
<dbReference type="InterPro" id="IPR023828">
    <property type="entry name" value="Peptidase_S8_Ser-AS"/>
</dbReference>
<dbReference type="Pfam" id="PF00082">
    <property type="entry name" value="Peptidase_S8"/>
    <property type="match status" value="1"/>
</dbReference>
<dbReference type="InterPro" id="IPR002884">
    <property type="entry name" value="P_dom"/>
</dbReference>
<dbReference type="InterPro" id="IPR023827">
    <property type="entry name" value="Peptidase_S8_Asp-AS"/>
</dbReference>
<sequence>MKRSIKTPFKALSSILAASLVTAASPELIAATTSKQGVGPDYDGGSVLVKFAEKSKKEDRKNLAKQFGASFKDKNGDGVDDRFRHIAKGRLAKLKLPQGQSPLEALKQLKNDPHIEYAELNYRYYPSVIPSDPRYGDLWGMAKTKADLAWDMQIGDREIVVGVIDTGFDYTHPDLIANIWINPNEIAGNNIDDDGNGYIDDIHGISAINDDGNPMDTGEHGTHVAGTIGASGNNSTGVVGVNWQTRMIGCSFLGTNGGTLADGVECINYMVDLKSRGVNIRVLNNSWGGGGFSQTLKDAITAANNADMLFVAAAGNDAFDNDATPSYPASYDVSNVMAIASTDSSDNMSSFSQWGLTSVDMGAPGSAVLSTVPGDSYSTFSGTSMATPHVAGAGALVLATAPNLTTAQLKDVLMNSGDAIAALDGKTVSGRRLNVENALLMVGGGGPTFYLGGSPLSSTVNQGEVATYTIDLNGMGGYSGSATFSATAFPALDAEISFSPLEVPAGGSTVMSVTPSTEVAPGIYTITVTAQDGELTKTTDVRLKVWPEGTISFSYENGQGGSIPDKSSIGTSSTINVPDDIAIVATSVAVDISHTRPGDLVVSLTSPNGKTAVLHDREFAWAGNYDLDQFELDRALGDWTLKVTDELGKQVGVLNGWSVDISGAASSGYNYLPSIDVNGPAHGSPFLVGDMINFSAVATDVEDGDVSGSINWSSDIDGPLGSGGAISTSSLSYGNHEITVTAVDAAGQESSKRFNISVLTPNTSVTHSMDSPVIMPETHGSLGYAIVSEIDVPEALIIDSFSVSVNISFDWIGDLKVDLIAPSGKVFKLHDMTGYSNKDLVETFTPADFIGDNSFGVWKLRAEDMSSYTNNGVLNSWSITLGNGDVVTPPPGNTAPTVSISSPTGGSTVTEGDVVVFSATADDSEDGDVSASINWLSSLDGLIGTGTSVSTTTLSAGEHTVMAEAVDSQGASGSSVVTVTVTPAPANEAPTADFGYAVSDMAVSFTDMSGDSDGSVVAWAWDFGDGNSSDLANPSHTYAGPGSYPVTLTVTDNDGATHSVGKSVTVTSAISLDASATHSNGRVQADLSWAGAKSRKVDIYRDGVLVKSTNNDGHFSDSFRSNSTSFTYKVCLAASSTCSAEVTVQATAKGKEKKSK</sequence>
<feature type="active site" description="Charge relay system" evidence="5">
    <location>
        <position position="165"/>
    </location>
</feature>
<dbReference type="InterPro" id="IPR034204">
    <property type="entry name" value="PfSUB1-like_cat_dom"/>
</dbReference>
<evidence type="ECO:0000313" key="10">
    <source>
        <dbReference type="EMBL" id="MFC6632474.1"/>
    </source>
</evidence>
<accession>A0ABW1YIJ1</accession>
<dbReference type="SMART" id="SM00089">
    <property type="entry name" value="PKD"/>
    <property type="match status" value="2"/>
</dbReference>
<dbReference type="InterPro" id="IPR022398">
    <property type="entry name" value="Peptidase_S8_His-AS"/>
</dbReference>
<dbReference type="Gene3D" id="2.60.120.260">
    <property type="entry name" value="Galactose-binding domain-like"/>
    <property type="match status" value="2"/>
</dbReference>
<evidence type="ECO:0000256" key="4">
    <source>
        <dbReference type="ARBA" id="ARBA00022825"/>
    </source>
</evidence>
<dbReference type="Gene3D" id="2.60.40.10">
    <property type="entry name" value="Immunoglobulins"/>
    <property type="match status" value="3"/>
</dbReference>
<dbReference type="Gene3D" id="3.40.50.200">
    <property type="entry name" value="Peptidase S8/S53 domain"/>
    <property type="match status" value="1"/>
</dbReference>
<keyword evidence="7" id="KW-0732">Signal</keyword>
<dbReference type="RefSeq" id="WP_193194689.1">
    <property type="nucleotide sequence ID" value="NZ_JACZFR010000065.1"/>
</dbReference>
<organism evidence="10 11">
    <name type="scientific">Microbulbifer taiwanensis</name>
    <dbReference type="NCBI Taxonomy" id="986746"/>
    <lineage>
        <taxon>Bacteria</taxon>
        <taxon>Pseudomonadati</taxon>
        <taxon>Pseudomonadota</taxon>
        <taxon>Gammaproteobacteria</taxon>
        <taxon>Cellvibrionales</taxon>
        <taxon>Microbulbiferaceae</taxon>
        <taxon>Microbulbifer</taxon>
    </lineage>
</organism>
<dbReference type="InterPro" id="IPR054399">
    <property type="entry name" value="Fervidolysin-like_N_prodom"/>
</dbReference>
<feature type="active site" description="Charge relay system" evidence="5">
    <location>
        <position position="220"/>
    </location>
</feature>
<dbReference type="InterPro" id="IPR013783">
    <property type="entry name" value="Ig-like_fold"/>
</dbReference>
<evidence type="ECO:0000259" key="8">
    <source>
        <dbReference type="PROSITE" id="PS50093"/>
    </source>
</evidence>
<dbReference type="Pfam" id="PF22148">
    <property type="entry name" value="Fervidolysin_NPro-like"/>
    <property type="match status" value="1"/>
</dbReference>
<name>A0ABW1YIJ1_9GAMM</name>
<comment type="caution">
    <text evidence="10">The sequence shown here is derived from an EMBL/GenBank/DDBJ whole genome shotgun (WGS) entry which is preliminary data.</text>
</comment>
<dbReference type="PANTHER" id="PTHR43399:SF4">
    <property type="entry name" value="CELL WALL-ASSOCIATED PROTEASE"/>
    <property type="match status" value="1"/>
</dbReference>
<dbReference type="CDD" id="cd00146">
    <property type="entry name" value="PKD"/>
    <property type="match status" value="1"/>
</dbReference>
<dbReference type="CDD" id="cd07473">
    <property type="entry name" value="Peptidases_S8_Subtilisin_like"/>
    <property type="match status" value="1"/>
</dbReference>
<dbReference type="InterPro" id="IPR015500">
    <property type="entry name" value="Peptidase_S8_subtilisin-rel"/>
</dbReference>
<proteinExistence type="inferred from homology"/>
<evidence type="ECO:0000256" key="2">
    <source>
        <dbReference type="ARBA" id="ARBA00022670"/>
    </source>
</evidence>
<dbReference type="InterPro" id="IPR000209">
    <property type="entry name" value="Peptidase_S8/S53_dom"/>
</dbReference>
<reference evidence="11" key="1">
    <citation type="journal article" date="2019" name="Int. J. Syst. Evol. Microbiol.">
        <title>The Global Catalogue of Microorganisms (GCM) 10K type strain sequencing project: providing services to taxonomists for standard genome sequencing and annotation.</title>
        <authorList>
            <consortium name="The Broad Institute Genomics Platform"/>
            <consortium name="The Broad Institute Genome Sequencing Center for Infectious Disease"/>
            <person name="Wu L."/>
            <person name="Ma J."/>
        </authorList>
    </citation>
    <scope>NUCLEOTIDE SEQUENCE [LARGE SCALE GENOMIC DNA]</scope>
    <source>
        <strain evidence="11">CGMCC 1.13718</strain>
    </source>
</reference>
<gene>
    <name evidence="10" type="ORF">ACFQBM_04235</name>
</gene>
<evidence type="ECO:0000313" key="11">
    <source>
        <dbReference type="Proteomes" id="UP001596425"/>
    </source>
</evidence>
<dbReference type="PROSITE" id="PS51892">
    <property type="entry name" value="SUBTILASE"/>
    <property type="match status" value="1"/>
</dbReference>
<dbReference type="PROSITE" id="PS50093">
    <property type="entry name" value="PKD"/>
    <property type="match status" value="1"/>
</dbReference>